<proteinExistence type="predicted"/>
<protein>
    <recommendedName>
        <fullName evidence="2">PiggyBac transposable element-derived protein domain-containing protein</fullName>
    </recommendedName>
</protein>
<dbReference type="Pfam" id="PF13843">
    <property type="entry name" value="DDE_Tnp_1_7"/>
    <property type="match status" value="1"/>
</dbReference>
<sequence>MTAKRTKKNAIIPNGLSEDEVESFESEDEMNNVTFALRNELNMSEKSSTSESNSEESDSAANDIEESEEKIESNQKLKKKKKNALCQKEFAAPVADFVDNMPPPPIHDELQPIDYFYCIFGKQSTTLLTNQSNLYSVQKNPNKPVRISETEMEHFVGILLMTGICSFPKQRYFWSNDTRVESISSVMSRDRFLEIKKYLHVTDNSVQSNRTDINFHRANKARPLLNIVKENFRKIPEEEKLSIDEQIIPFKGKSITKQHMPNKPNRWGYKMFLLKWWQKCPPPSIIKRDRPSLESKLNENNSTTIS</sequence>
<dbReference type="Proteomes" id="UP000663864">
    <property type="component" value="Unassembled WGS sequence"/>
</dbReference>
<feature type="compositionally biased region" description="Acidic residues" evidence="1">
    <location>
        <begin position="17"/>
        <end position="30"/>
    </location>
</feature>
<evidence type="ECO:0000256" key="1">
    <source>
        <dbReference type="SAM" id="MobiDB-lite"/>
    </source>
</evidence>
<feature type="domain" description="PiggyBac transposable element-derived protein" evidence="2">
    <location>
        <begin position="112"/>
        <end position="274"/>
    </location>
</feature>
<organism evidence="3 4">
    <name type="scientific">Rotaria sordida</name>
    <dbReference type="NCBI Taxonomy" id="392033"/>
    <lineage>
        <taxon>Eukaryota</taxon>
        <taxon>Metazoa</taxon>
        <taxon>Spiralia</taxon>
        <taxon>Gnathifera</taxon>
        <taxon>Rotifera</taxon>
        <taxon>Eurotatoria</taxon>
        <taxon>Bdelloidea</taxon>
        <taxon>Philodinida</taxon>
        <taxon>Philodinidae</taxon>
        <taxon>Rotaria</taxon>
    </lineage>
</organism>
<gene>
    <name evidence="3" type="ORF">ZHD862_LOCUS33979</name>
</gene>
<feature type="region of interest" description="Disordered" evidence="1">
    <location>
        <begin position="1"/>
        <end position="78"/>
    </location>
</feature>
<evidence type="ECO:0000313" key="3">
    <source>
        <dbReference type="EMBL" id="CAF1421592.1"/>
    </source>
</evidence>
<accession>A0A815MAV4</accession>
<evidence type="ECO:0000313" key="4">
    <source>
        <dbReference type="Proteomes" id="UP000663864"/>
    </source>
</evidence>
<dbReference type="EMBL" id="CAJNOT010004209">
    <property type="protein sequence ID" value="CAF1421592.1"/>
    <property type="molecule type" value="Genomic_DNA"/>
</dbReference>
<dbReference type="PANTHER" id="PTHR47272:SF1">
    <property type="entry name" value="PIGGYBAC TRANSPOSABLE ELEMENT-DERIVED PROTEIN 3-LIKE"/>
    <property type="match status" value="1"/>
</dbReference>
<evidence type="ECO:0000259" key="2">
    <source>
        <dbReference type="Pfam" id="PF13843"/>
    </source>
</evidence>
<reference evidence="3" key="1">
    <citation type="submission" date="2021-02" db="EMBL/GenBank/DDBJ databases">
        <authorList>
            <person name="Nowell W R."/>
        </authorList>
    </citation>
    <scope>NUCLEOTIDE SEQUENCE</scope>
</reference>
<name>A0A815MAV4_9BILA</name>
<comment type="caution">
    <text evidence="3">The sequence shown here is derived from an EMBL/GenBank/DDBJ whole genome shotgun (WGS) entry which is preliminary data.</text>
</comment>
<dbReference type="AlphaFoldDB" id="A0A815MAV4"/>
<dbReference type="PANTHER" id="PTHR47272">
    <property type="entry name" value="DDE_TNP_1_7 DOMAIN-CONTAINING PROTEIN"/>
    <property type="match status" value="1"/>
</dbReference>
<feature type="compositionally biased region" description="Acidic residues" evidence="1">
    <location>
        <begin position="53"/>
        <end position="69"/>
    </location>
</feature>
<dbReference type="InterPro" id="IPR029526">
    <property type="entry name" value="PGBD"/>
</dbReference>